<dbReference type="GO" id="GO:0003824">
    <property type="term" value="F:catalytic activity"/>
    <property type="evidence" value="ECO:0007669"/>
    <property type="project" value="InterPro"/>
</dbReference>
<dbReference type="Pfam" id="PF08100">
    <property type="entry name" value="Dimerisation"/>
    <property type="match status" value="1"/>
</dbReference>
<evidence type="ECO:0000256" key="2">
    <source>
        <dbReference type="ARBA" id="ARBA00022485"/>
    </source>
</evidence>
<dbReference type="GO" id="GO:0046872">
    <property type="term" value="F:metal ion binding"/>
    <property type="evidence" value="ECO:0007669"/>
    <property type="project" value="UniProtKB-KW"/>
</dbReference>
<proteinExistence type="predicted"/>
<keyword evidence="5" id="KW-0408">Iron</keyword>
<evidence type="ECO:0000256" key="3">
    <source>
        <dbReference type="ARBA" id="ARBA00022691"/>
    </source>
</evidence>
<name>A0A1G6WZ91_9BACT</name>
<dbReference type="SUPFAM" id="SSF46785">
    <property type="entry name" value="Winged helix' DNA-binding domain"/>
    <property type="match status" value="1"/>
</dbReference>
<dbReference type="InterPro" id="IPR036388">
    <property type="entry name" value="WH-like_DNA-bd_sf"/>
</dbReference>
<feature type="domain" description="Radical SAM core" evidence="7">
    <location>
        <begin position="24"/>
        <end position="258"/>
    </location>
</feature>
<dbReference type="RefSeq" id="WP_092075236.1">
    <property type="nucleotide sequence ID" value="NZ_FNAQ01000001.1"/>
</dbReference>
<evidence type="ECO:0000313" key="8">
    <source>
        <dbReference type="EMBL" id="SDD70953.1"/>
    </source>
</evidence>
<dbReference type="GO" id="GO:0046983">
    <property type="term" value="F:protein dimerization activity"/>
    <property type="evidence" value="ECO:0007669"/>
    <property type="project" value="InterPro"/>
</dbReference>
<dbReference type="Gene3D" id="1.10.10.10">
    <property type="entry name" value="Winged helix-like DNA-binding domain superfamily/Winged helix DNA-binding domain"/>
    <property type="match status" value="1"/>
</dbReference>
<dbReference type="CDD" id="cd01335">
    <property type="entry name" value="Radical_SAM"/>
    <property type="match status" value="1"/>
</dbReference>
<dbReference type="PROSITE" id="PS51918">
    <property type="entry name" value="RADICAL_SAM"/>
    <property type="match status" value="1"/>
</dbReference>
<dbReference type="InterPro" id="IPR012967">
    <property type="entry name" value="COMT_dimerisation"/>
</dbReference>
<gene>
    <name evidence="8" type="ORF">SAMN05661003_10177</name>
</gene>
<reference evidence="9" key="1">
    <citation type="submission" date="2016-10" db="EMBL/GenBank/DDBJ databases">
        <authorList>
            <person name="Varghese N."/>
            <person name="Submissions S."/>
        </authorList>
    </citation>
    <scope>NUCLEOTIDE SEQUENCE [LARGE SCALE GENOMIC DNA]</scope>
    <source>
        <strain evidence="9">DSM 8987</strain>
    </source>
</reference>
<keyword evidence="4" id="KW-0479">Metal-binding</keyword>
<dbReference type="EMBL" id="FNAQ01000001">
    <property type="protein sequence ID" value="SDD70953.1"/>
    <property type="molecule type" value="Genomic_DNA"/>
</dbReference>
<dbReference type="SUPFAM" id="SSF102114">
    <property type="entry name" value="Radical SAM enzymes"/>
    <property type="match status" value="1"/>
</dbReference>
<evidence type="ECO:0000256" key="1">
    <source>
        <dbReference type="ARBA" id="ARBA00001966"/>
    </source>
</evidence>
<dbReference type="InterPro" id="IPR040084">
    <property type="entry name" value="GTPase_Obg"/>
</dbReference>
<protein>
    <submittedName>
        <fullName evidence="8">Wyosine [tRNA(Phe)-imidazoG37] synthetase, radical SAM superfamily</fullName>
    </submittedName>
</protein>
<evidence type="ECO:0000256" key="4">
    <source>
        <dbReference type="ARBA" id="ARBA00022723"/>
    </source>
</evidence>
<dbReference type="SFLD" id="SFLDS00029">
    <property type="entry name" value="Radical_SAM"/>
    <property type="match status" value="1"/>
</dbReference>
<dbReference type="AlphaFoldDB" id="A0A1G6WZ91"/>
<dbReference type="InterPro" id="IPR058240">
    <property type="entry name" value="rSAM_sf"/>
</dbReference>
<dbReference type="PANTHER" id="PTHR43787:SF11">
    <property type="entry name" value="UPF0026 PROTEIN SLR1464"/>
    <property type="match status" value="1"/>
</dbReference>
<dbReference type="Proteomes" id="UP000243205">
    <property type="component" value="Unassembled WGS sequence"/>
</dbReference>
<keyword evidence="6" id="KW-0411">Iron-sulfur</keyword>
<dbReference type="Pfam" id="PF04055">
    <property type="entry name" value="Radical_SAM"/>
    <property type="match status" value="1"/>
</dbReference>
<dbReference type="STRING" id="57664.SAMN05661003_10177"/>
<accession>A0A1G6WZ91</accession>
<dbReference type="SFLD" id="SFLDG01083">
    <property type="entry name" value="Uncharacterised_Radical_SAM_Su"/>
    <property type="match status" value="1"/>
</dbReference>
<keyword evidence="2" id="KW-0004">4Fe-4S</keyword>
<dbReference type="InterPro" id="IPR013785">
    <property type="entry name" value="Aldolase_TIM"/>
</dbReference>
<evidence type="ECO:0000256" key="5">
    <source>
        <dbReference type="ARBA" id="ARBA00023004"/>
    </source>
</evidence>
<dbReference type="Gene3D" id="3.20.20.70">
    <property type="entry name" value="Aldolase class I"/>
    <property type="match status" value="1"/>
</dbReference>
<evidence type="ECO:0000259" key="7">
    <source>
        <dbReference type="PROSITE" id="PS51918"/>
    </source>
</evidence>
<dbReference type="InterPro" id="IPR007197">
    <property type="entry name" value="rSAM"/>
</dbReference>
<sequence length="325" mass="34890">MNVSQQGADQTPVRLYGPVPSRRLGRSLGVDLVPYKVCSYDCIYCQLGHTSELTAERREYVDAAAVLAQLRQRLEQGLCCDYISLAGSGEPTLNSGLGWLLRQIKALTRLPLAVITNGSLLWRADVREELLVADLVLPSLDAGDATLFEQVNRPCGAIDFERMAEGLIAFRRQYRGALWLEVLLLDGLSDTPERVAPIAAWVERIRPDRVQLNSAVRPTADAAARPLSPAQLQALASLFTAPVDILTAPAAAPVSSPDSSAASAASLSVLALLQRRPCTCADIARGLGLAPQQVIKLLDPLLATGVLHSCQRAGQTFYQASAAGR</sequence>
<evidence type="ECO:0000313" key="9">
    <source>
        <dbReference type="Proteomes" id="UP000243205"/>
    </source>
</evidence>
<dbReference type="PANTHER" id="PTHR43787">
    <property type="entry name" value="FEMO COFACTOR BIOSYNTHESIS PROTEIN NIFB-RELATED"/>
    <property type="match status" value="1"/>
</dbReference>
<organism evidence="8 9">
    <name type="scientific">Desulfuromonas thiophila</name>
    <dbReference type="NCBI Taxonomy" id="57664"/>
    <lineage>
        <taxon>Bacteria</taxon>
        <taxon>Pseudomonadati</taxon>
        <taxon>Thermodesulfobacteriota</taxon>
        <taxon>Desulfuromonadia</taxon>
        <taxon>Desulfuromonadales</taxon>
        <taxon>Desulfuromonadaceae</taxon>
        <taxon>Desulfuromonas</taxon>
    </lineage>
</organism>
<evidence type="ECO:0000256" key="6">
    <source>
        <dbReference type="ARBA" id="ARBA00023014"/>
    </source>
</evidence>
<dbReference type="InterPro" id="IPR036390">
    <property type="entry name" value="WH_DNA-bd_sf"/>
</dbReference>
<dbReference type="GO" id="GO:0051539">
    <property type="term" value="F:4 iron, 4 sulfur cluster binding"/>
    <property type="evidence" value="ECO:0007669"/>
    <property type="project" value="UniProtKB-KW"/>
</dbReference>
<comment type="cofactor">
    <cofactor evidence="1">
        <name>[4Fe-4S] cluster</name>
        <dbReference type="ChEBI" id="CHEBI:49883"/>
    </cofactor>
</comment>
<dbReference type="OrthoDB" id="9800840at2"/>
<keyword evidence="3" id="KW-0949">S-adenosyl-L-methionine</keyword>
<keyword evidence="9" id="KW-1185">Reference proteome</keyword>